<dbReference type="InterPro" id="IPR051316">
    <property type="entry name" value="Zinc-reg_GTPase_activator"/>
</dbReference>
<gene>
    <name evidence="2" type="ORF">Kalk_13335</name>
</gene>
<dbReference type="Pfam" id="PF02492">
    <property type="entry name" value="cobW"/>
    <property type="match status" value="1"/>
</dbReference>
<dbReference type="PANTHER" id="PTHR13748:SF46">
    <property type="entry name" value="ZINC CHAPERONE YEIR"/>
    <property type="match status" value="1"/>
</dbReference>
<dbReference type="OrthoDB" id="9808822at2"/>
<dbReference type="KEGG" id="kak:Kalk_13335"/>
<proteinExistence type="predicted"/>
<dbReference type="RefSeq" id="WP_101896318.1">
    <property type="nucleotide sequence ID" value="NZ_CP022684.1"/>
</dbReference>
<dbReference type="AlphaFoldDB" id="A0A2K9LRK0"/>
<dbReference type="InterPro" id="IPR027417">
    <property type="entry name" value="P-loop_NTPase"/>
</dbReference>
<dbReference type="Proteomes" id="UP000235116">
    <property type="component" value="Chromosome"/>
</dbReference>
<dbReference type="EMBL" id="CP022684">
    <property type="protein sequence ID" value="AUM14948.1"/>
    <property type="molecule type" value="Genomic_DNA"/>
</dbReference>
<accession>A0A2K9LRK0</accession>
<evidence type="ECO:0000313" key="2">
    <source>
        <dbReference type="EMBL" id="AUM14948.1"/>
    </source>
</evidence>
<dbReference type="Gene3D" id="3.40.50.300">
    <property type="entry name" value="P-loop containing nucleotide triphosphate hydrolases"/>
    <property type="match status" value="1"/>
</dbReference>
<evidence type="ECO:0000313" key="3">
    <source>
        <dbReference type="Proteomes" id="UP000235116"/>
    </source>
</evidence>
<keyword evidence="3" id="KW-1185">Reference proteome</keyword>
<dbReference type="CDD" id="cd03112">
    <property type="entry name" value="CobW-like"/>
    <property type="match status" value="1"/>
</dbReference>
<reference evidence="3" key="1">
    <citation type="submission" date="2017-08" db="EMBL/GenBank/DDBJ databases">
        <title>Direct submision.</title>
        <authorList>
            <person name="Kim S.-J."/>
            <person name="Rhee S.-K."/>
        </authorList>
    </citation>
    <scope>NUCLEOTIDE SEQUENCE [LARGE SCALE GENOMIC DNA]</scope>
    <source>
        <strain evidence="3">GI5</strain>
    </source>
</reference>
<dbReference type="InterPro" id="IPR003495">
    <property type="entry name" value="CobW/HypB/UreG_nucleotide-bd"/>
</dbReference>
<dbReference type="SUPFAM" id="SSF52540">
    <property type="entry name" value="P-loop containing nucleoside triphosphate hydrolases"/>
    <property type="match status" value="1"/>
</dbReference>
<dbReference type="PANTHER" id="PTHR13748">
    <property type="entry name" value="COBW-RELATED"/>
    <property type="match status" value="1"/>
</dbReference>
<name>A0A2K9LRK0_9GAMM</name>
<protein>
    <submittedName>
        <fullName evidence="2">Cobalamin biosynthesis protein CobW</fullName>
    </submittedName>
</protein>
<evidence type="ECO:0000259" key="1">
    <source>
        <dbReference type="Pfam" id="PF02492"/>
    </source>
</evidence>
<dbReference type="GO" id="GO:0005737">
    <property type="term" value="C:cytoplasm"/>
    <property type="evidence" value="ECO:0007669"/>
    <property type="project" value="TreeGrafter"/>
</dbReference>
<organism evidence="2 3">
    <name type="scientific">Ketobacter alkanivorans</name>
    <dbReference type="NCBI Taxonomy" id="1917421"/>
    <lineage>
        <taxon>Bacteria</taxon>
        <taxon>Pseudomonadati</taxon>
        <taxon>Pseudomonadota</taxon>
        <taxon>Gammaproteobacteria</taxon>
        <taxon>Pseudomonadales</taxon>
        <taxon>Ketobacteraceae</taxon>
        <taxon>Ketobacter</taxon>
    </lineage>
</organism>
<sequence>MNYNTQFLQAIPTNIISGFLGVGKTSAILSLLRAKPKGERWAVLVNEFGEIGIDGGLFQGQYPESTGVFIREVPGGCMCCTAGLPMQVALNQLLARAKPQRLLIEPSGLGHPREVLSVLNAVQYRGVLDIQNNVTLVDARKLTDSRYTSHDTFNQQIDIADIIVGNKQDLYQGNEKALLENYIATRKGRSTRIIFTDHGNLDSAVLTGSLSVARALTQPTLHHHKQDSSINDLPIPACGYLKIENTGEGYQSAGWRFATEKVFNRNALLRCFNGLYSERMKAVLKTDEGTYGYNFVDGALTESKLADCLESRIEIISSQIEDTWESHLLDCLKSNDEPVGLSAKLEADIN</sequence>
<feature type="domain" description="CobW/HypB/UreG nucleotide-binding" evidence="1">
    <location>
        <begin position="12"/>
        <end position="182"/>
    </location>
</feature>